<comment type="caution">
    <text evidence="2">The sequence shown here is derived from an EMBL/GenBank/DDBJ whole genome shotgun (WGS) entry which is preliminary data.</text>
</comment>
<dbReference type="KEGG" id="blac:94344729"/>
<dbReference type="GeneID" id="94344729"/>
<dbReference type="Pfam" id="PF05057">
    <property type="entry name" value="DUF676"/>
    <property type="match status" value="1"/>
</dbReference>
<organism evidence="2 3">
    <name type="scientific">Bremia lactucae</name>
    <name type="common">Lettuce downy mildew</name>
    <dbReference type="NCBI Taxonomy" id="4779"/>
    <lineage>
        <taxon>Eukaryota</taxon>
        <taxon>Sar</taxon>
        <taxon>Stramenopiles</taxon>
        <taxon>Oomycota</taxon>
        <taxon>Peronosporomycetes</taxon>
        <taxon>Peronosporales</taxon>
        <taxon>Peronosporaceae</taxon>
        <taxon>Bremia</taxon>
    </lineage>
</organism>
<dbReference type="OrthoDB" id="273452at2759"/>
<evidence type="ECO:0000313" key="3">
    <source>
        <dbReference type="Proteomes" id="UP000294530"/>
    </source>
</evidence>
<dbReference type="Proteomes" id="UP000294530">
    <property type="component" value="Unassembled WGS sequence"/>
</dbReference>
<dbReference type="RefSeq" id="XP_067818107.1">
    <property type="nucleotide sequence ID" value="XM_067959058.1"/>
</dbReference>
<gene>
    <name evidence="2" type="ORF">CCR75_000953</name>
</gene>
<proteinExistence type="predicted"/>
<dbReference type="InterPro" id="IPR029058">
    <property type="entry name" value="AB_hydrolase_fold"/>
</dbReference>
<sequence length="411" mass="45996">MQTPRNDSTPESLRTAQTEYLPQHILVLVHGNNGAAADFDAFESVLINKFGNRQMLIIKSKINESDTSLGVEFGGQRLAKEVVEAVFKYDLSPGVSRYKLSVISHSLGGLYARYALVQIMESLTCLDVEYIDFVTMCTPHLGSRRARGPSTVKNILRLGVHKVLASSIYGKTGTDLLLETHELQEQLFSKGVTASPRPLLEIMSEPDSEYLRSLQRFRNGTLVAMTDGDVIVPYSSASIRSYSPYTSTFLTERFLEWRWHIRHSGFAEGNKCGHNHSAYASFLEQLNSKVDTSITVDEQDRGLDASGGPRLPSIDGFDCDNKQEVEFSHEMLCSLQQVLPWRRIDVTVEPSGVKGKLRLHDWPINKMQPSDCQANEFIDLLCNMVGADHELCPLAVPDGVDQKDIRTLRRT</sequence>
<dbReference type="AlphaFoldDB" id="A0A976IDR9"/>
<dbReference type="InterPro" id="IPR044294">
    <property type="entry name" value="Lipase-like"/>
</dbReference>
<keyword evidence="3" id="KW-1185">Reference proteome</keyword>
<feature type="domain" description="DUF676" evidence="1">
    <location>
        <begin position="22"/>
        <end position="236"/>
    </location>
</feature>
<protein>
    <recommendedName>
        <fullName evidence="1">DUF676 domain-containing protein</fullName>
    </recommendedName>
</protein>
<dbReference type="SUPFAM" id="SSF53474">
    <property type="entry name" value="alpha/beta-Hydrolases"/>
    <property type="match status" value="1"/>
</dbReference>
<evidence type="ECO:0000313" key="2">
    <source>
        <dbReference type="EMBL" id="TDH68608.1"/>
    </source>
</evidence>
<dbReference type="InterPro" id="IPR007751">
    <property type="entry name" value="DUF676_lipase-like"/>
</dbReference>
<evidence type="ECO:0000259" key="1">
    <source>
        <dbReference type="Pfam" id="PF05057"/>
    </source>
</evidence>
<dbReference type="PANTHER" id="PTHR12482:SF62">
    <property type="entry name" value="LIPASE ROG1-RELATED"/>
    <property type="match status" value="1"/>
</dbReference>
<name>A0A976IDR9_BRELC</name>
<dbReference type="EMBL" id="SHOA02000016">
    <property type="protein sequence ID" value="TDH68608.1"/>
    <property type="molecule type" value="Genomic_DNA"/>
</dbReference>
<dbReference type="Gene3D" id="3.40.50.1820">
    <property type="entry name" value="alpha/beta hydrolase"/>
    <property type="match status" value="1"/>
</dbReference>
<reference evidence="2 3" key="1">
    <citation type="journal article" date="2021" name="Genome Biol.">
        <title>AFLAP: assembly-free linkage analysis pipeline using k-mers from genome sequencing data.</title>
        <authorList>
            <person name="Fletcher K."/>
            <person name="Zhang L."/>
            <person name="Gil J."/>
            <person name="Han R."/>
            <person name="Cavanaugh K."/>
            <person name="Michelmore R."/>
        </authorList>
    </citation>
    <scope>NUCLEOTIDE SEQUENCE [LARGE SCALE GENOMIC DNA]</scope>
    <source>
        <strain evidence="2 3">SF5</strain>
    </source>
</reference>
<dbReference type="PANTHER" id="PTHR12482">
    <property type="entry name" value="LIPASE ROG1-RELATED-RELATED"/>
    <property type="match status" value="1"/>
</dbReference>
<accession>A0A976IDR9</accession>